<gene>
    <name evidence="12" type="ORF">IAR55_002725</name>
</gene>
<feature type="compositionally biased region" description="Basic and acidic residues" evidence="10">
    <location>
        <begin position="107"/>
        <end position="127"/>
    </location>
</feature>
<sequence length="386" mass="42150">MASTKTRRAVGQPSVIMTTPPPPARTKSLFSEVEKQGLLQNFDLEVADKTQFFRSLLKHTLSSFSTRAESELVLIPRHLRGLTLGELEAKWGGGWVGTMQRMRKESFDAKEKVREEQEEKEREEVVKGKRKRNGTNTANSSPTRQTKNARRDAPTPQSARKTRPAAPSSVTRAKASSSSTSKRPKSASSSSSATKPPSSLPQNHIFNPTLPPTPFRSTHSTRTIASPLTRVTSPSTRSRALSAASSTSSLPASEAEGNSNSDPDSDDSDDLPDPDALEAKLLASTKNRSPASKSKKKRGPSLIFRQSLAAPLQAATATTKSDEPCASVELSDGRTITFNPFQLSPGRVEKELEEGGVNVEEKKRVKDKVQAEVFKSLQARMEQWRV</sequence>
<dbReference type="Pfam" id="PF10444">
    <property type="entry name" value="Nbl1_Borealin_N"/>
    <property type="match status" value="1"/>
</dbReference>
<organism evidence="12 13">
    <name type="scientific">Kwoniella newhampshirensis</name>
    <dbReference type="NCBI Taxonomy" id="1651941"/>
    <lineage>
        <taxon>Eukaryota</taxon>
        <taxon>Fungi</taxon>
        <taxon>Dikarya</taxon>
        <taxon>Basidiomycota</taxon>
        <taxon>Agaricomycotina</taxon>
        <taxon>Tremellomycetes</taxon>
        <taxon>Tremellales</taxon>
        <taxon>Cryptococcaceae</taxon>
        <taxon>Kwoniella</taxon>
    </lineage>
</organism>
<comment type="caution">
    <text evidence="12">The sequence shown here is derived from an EMBL/GenBank/DDBJ whole genome shotgun (WGS) entry which is preliminary data.</text>
</comment>
<comment type="similarity">
    <text evidence="3">Belongs to the borealin family.</text>
</comment>
<feature type="compositionally biased region" description="Polar residues" evidence="10">
    <location>
        <begin position="215"/>
        <end position="232"/>
    </location>
</feature>
<reference evidence="12 13" key="1">
    <citation type="journal article" date="2024" name="bioRxiv">
        <title>Comparative genomics of Cryptococcus and Kwoniella reveals pathogenesis evolution and contrasting karyotype dynamics via intercentromeric recombination or chromosome fusion.</title>
        <authorList>
            <person name="Coelho M.A."/>
            <person name="David-Palma M."/>
            <person name="Shea T."/>
            <person name="Bowers K."/>
            <person name="McGinley-Smith S."/>
            <person name="Mohammad A.W."/>
            <person name="Gnirke A."/>
            <person name="Yurkov A.M."/>
            <person name="Nowrousian M."/>
            <person name="Sun S."/>
            <person name="Cuomo C.A."/>
            <person name="Heitman J."/>
        </authorList>
    </citation>
    <scope>NUCLEOTIDE SEQUENCE [LARGE SCALE GENOMIC DNA]</scope>
    <source>
        <strain evidence="12 13">CBS 13917</strain>
    </source>
</reference>
<dbReference type="AlphaFoldDB" id="A0AAW0YRR3"/>
<evidence type="ECO:0000256" key="3">
    <source>
        <dbReference type="ARBA" id="ARBA00009914"/>
    </source>
</evidence>
<dbReference type="KEGG" id="kne:92179983"/>
<comment type="subcellular location">
    <subcellularLocation>
        <location evidence="2">Chromosome</location>
        <location evidence="2">Centromere</location>
    </subcellularLocation>
    <subcellularLocation>
        <location evidence="1">Nucleus</location>
    </subcellularLocation>
</comment>
<keyword evidence="5" id="KW-0132">Cell division</keyword>
<evidence type="ECO:0000313" key="13">
    <source>
        <dbReference type="Proteomes" id="UP001388673"/>
    </source>
</evidence>
<dbReference type="GO" id="GO:0000070">
    <property type="term" value="P:mitotic sister chromatid segregation"/>
    <property type="evidence" value="ECO:0007669"/>
    <property type="project" value="TreeGrafter"/>
</dbReference>
<keyword evidence="4" id="KW-0158">Chromosome</keyword>
<protein>
    <recommendedName>
        <fullName evidence="11">Borealin N-terminal domain-containing protein</fullName>
    </recommendedName>
</protein>
<dbReference type="GO" id="GO:0000775">
    <property type="term" value="C:chromosome, centromeric region"/>
    <property type="evidence" value="ECO:0007669"/>
    <property type="project" value="UniProtKB-SubCell"/>
</dbReference>
<dbReference type="GeneID" id="92179983"/>
<dbReference type="PANTHER" id="PTHR16040">
    <property type="entry name" value="AUSTRALIN, ISOFORM A-RELATED"/>
    <property type="match status" value="1"/>
</dbReference>
<dbReference type="PANTHER" id="PTHR16040:SF7">
    <property type="entry name" value="AUSTRALIN, ISOFORM A-RELATED"/>
    <property type="match status" value="1"/>
</dbReference>
<feature type="compositionally biased region" description="Polar residues" evidence="10">
    <location>
        <begin position="134"/>
        <end position="146"/>
    </location>
</feature>
<evidence type="ECO:0000256" key="10">
    <source>
        <dbReference type="SAM" id="MobiDB-lite"/>
    </source>
</evidence>
<feature type="compositionally biased region" description="Low complexity" evidence="10">
    <location>
        <begin position="167"/>
        <end position="197"/>
    </location>
</feature>
<feature type="domain" description="Borealin N-terminal" evidence="11">
    <location>
        <begin position="34"/>
        <end position="90"/>
    </location>
</feature>
<dbReference type="GO" id="GO:0005634">
    <property type="term" value="C:nucleus"/>
    <property type="evidence" value="ECO:0007669"/>
    <property type="project" value="UniProtKB-SubCell"/>
</dbReference>
<dbReference type="Proteomes" id="UP001388673">
    <property type="component" value="Unassembled WGS sequence"/>
</dbReference>
<keyword evidence="6" id="KW-0498">Mitosis</keyword>
<dbReference type="InterPro" id="IPR018851">
    <property type="entry name" value="Borealin_N"/>
</dbReference>
<evidence type="ECO:0000256" key="1">
    <source>
        <dbReference type="ARBA" id="ARBA00004123"/>
    </source>
</evidence>
<evidence type="ECO:0000256" key="2">
    <source>
        <dbReference type="ARBA" id="ARBA00004584"/>
    </source>
</evidence>
<evidence type="ECO:0000256" key="5">
    <source>
        <dbReference type="ARBA" id="ARBA00022618"/>
    </source>
</evidence>
<evidence type="ECO:0000256" key="7">
    <source>
        <dbReference type="ARBA" id="ARBA00023242"/>
    </source>
</evidence>
<dbReference type="GO" id="GO:0051233">
    <property type="term" value="C:spindle midzone"/>
    <property type="evidence" value="ECO:0007669"/>
    <property type="project" value="TreeGrafter"/>
</dbReference>
<name>A0AAW0YRR3_9TREE</name>
<dbReference type="InterPro" id="IPR018867">
    <property type="entry name" value="Cell_div_borealin"/>
</dbReference>
<keyword evidence="13" id="KW-1185">Reference proteome</keyword>
<feature type="compositionally biased region" description="Low complexity" evidence="10">
    <location>
        <begin position="233"/>
        <end position="256"/>
    </location>
</feature>
<accession>A0AAW0YRR3</accession>
<dbReference type="RefSeq" id="XP_066803339.1">
    <property type="nucleotide sequence ID" value="XM_066945838.1"/>
</dbReference>
<evidence type="ECO:0000256" key="6">
    <source>
        <dbReference type="ARBA" id="ARBA00022776"/>
    </source>
</evidence>
<evidence type="ECO:0000256" key="8">
    <source>
        <dbReference type="ARBA" id="ARBA00023306"/>
    </source>
</evidence>
<dbReference type="EMBL" id="JBCAWK010000005">
    <property type="protein sequence ID" value="KAK8858498.1"/>
    <property type="molecule type" value="Genomic_DNA"/>
</dbReference>
<keyword evidence="7" id="KW-0539">Nucleus</keyword>
<evidence type="ECO:0000256" key="4">
    <source>
        <dbReference type="ARBA" id="ARBA00022454"/>
    </source>
</evidence>
<evidence type="ECO:0000313" key="12">
    <source>
        <dbReference type="EMBL" id="KAK8858498.1"/>
    </source>
</evidence>
<proteinExistence type="inferred from homology"/>
<keyword evidence="8" id="KW-0131">Cell cycle</keyword>
<dbReference type="GO" id="GO:0032133">
    <property type="term" value="C:chromosome passenger complex"/>
    <property type="evidence" value="ECO:0007669"/>
    <property type="project" value="TreeGrafter"/>
</dbReference>
<evidence type="ECO:0000256" key="9">
    <source>
        <dbReference type="ARBA" id="ARBA00023328"/>
    </source>
</evidence>
<evidence type="ECO:0000259" key="11">
    <source>
        <dbReference type="Pfam" id="PF10444"/>
    </source>
</evidence>
<feature type="region of interest" description="Disordered" evidence="10">
    <location>
        <begin position="107"/>
        <end position="303"/>
    </location>
</feature>
<feature type="compositionally biased region" description="Acidic residues" evidence="10">
    <location>
        <begin position="263"/>
        <end position="276"/>
    </location>
</feature>
<dbReference type="GO" id="GO:0051301">
    <property type="term" value="P:cell division"/>
    <property type="evidence" value="ECO:0007669"/>
    <property type="project" value="UniProtKB-KW"/>
</dbReference>
<feature type="region of interest" description="Disordered" evidence="10">
    <location>
        <begin position="1"/>
        <end position="23"/>
    </location>
</feature>
<keyword evidence="9" id="KW-0137">Centromere</keyword>